<feature type="transmembrane region" description="Helical" evidence="6">
    <location>
        <begin position="48"/>
        <end position="69"/>
    </location>
</feature>
<keyword evidence="4 6" id="KW-0472">Membrane</keyword>
<dbReference type="EMBL" id="JACCJB010000016">
    <property type="protein sequence ID" value="KAF6220569.1"/>
    <property type="molecule type" value="Genomic_DNA"/>
</dbReference>
<evidence type="ECO:0000256" key="4">
    <source>
        <dbReference type="ARBA" id="ARBA00023136"/>
    </source>
</evidence>
<feature type="transmembrane region" description="Helical" evidence="6">
    <location>
        <begin position="101"/>
        <end position="123"/>
    </location>
</feature>
<dbReference type="Proteomes" id="UP000593566">
    <property type="component" value="Unassembled WGS sequence"/>
</dbReference>
<comment type="subcellular location">
    <subcellularLocation>
        <location evidence="1">Membrane</location>
        <topology evidence="1">Multi-pass membrane protein</topology>
    </subcellularLocation>
</comment>
<evidence type="ECO:0000256" key="2">
    <source>
        <dbReference type="ARBA" id="ARBA00022692"/>
    </source>
</evidence>
<evidence type="ECO:0000313" key="8">
    <source>
        <dbReference type="EMBL" id="KAF6220569.1"/>
    </source>
</evidence>
<feature type="domain" description="Rhodopsin" evidence="7">
    <location>
        <begin position="32"/>
        <end position="277"/>
    </location>
</feature>
<dbReference type="PANTHER" id="PTHR33048">
    <property type="entry name" value="PTH11-LIKE INTEGRAL MEMBRANE PROTEIN (AFU_ORTHOLOGUE AFUA_5G11245)"/>
    <property type="match status" value="1"/>
</dbReference>
<dbReference type="GO" id="GO:0016020">
    <property type="term" value="C:membrane"/>
    <property type="evidence" value="ECO:0007669"/>
    <property type="project" value="UniProtKB-SubCell"/>
</dbReference>
<dbReference type="InterPro" id="IPR052337">
    <property type="entry name" value="SAT4-like"/>
</dbReference>
<keyword evidence="2 6" id="KW-0812">Transmembrane</keyword>
<dbReference type="AlphaFoldDB" id="A0A8H6CC70"/>
<evidence type="ECO:0000259" key="7">
    <source>
        <dbReference type="Pfam" id="PF20684"/>
    </source>
</evidence>
<comment type="caution">
    <text evidence="8">The sequence shown here is derived from an EMBL/GenBank/DDBJ whole genome shotgun (WGS) entry which is preliminary data.</text>
</comment>
<dbReference type="Pfam" id="PF20684">
    <property type="entry name" value="Fung_rhodopsin"/>
    <property type="match status" value="1"/>
</dbReference>
<evidence type="ECO:0000256" key="5">
    <source>
        <dbReference type="ARBA" id="ARBA00038359"/>
    </source>
</evidence>
<organism evidence="8 9">
    <name type="scientific">Letharia lupina</name>
    <dbReference type="NCBI Taxonomy" id="560253"/>
    <lineage>
        <taxon>Eukaryota</taxon>
        <taxon>Fungi</taxon>
        <taxon>Dikarya</taxon>
        <taxon>Ascomycota</taxon>
        <taxon>Pezizomycotina</taxon>
        <taxon>Lecanoromycetes</taxon>
        <taxon>OSLEUM clade</taxon>
        <taxon>Lecanoromycetidae</taxon>
        <taxon>Lecanorales</taxon>
        <taxon>Lecanorineae</taxon>
        <taxon>Parmeliaceae</taxon>
        <taxon>Letharia</taxon>
    </lineage>
</organism>
<feature type="transmembrane region" description="Helical" evidence="6">
    <location>
        <begin position="15"/>
        <end position="36"/>
    </location>
</feature>
<keyword evidence="9" id="KW-1185">Reference proteome</keyword>
<gene>
    <name evidence="8" type="ORF">HO133_003002</name>
</gene>
<protein>
    <recommendedName>
        <fullName evidence="7">Rhodopsin domain-containing protein</fullName>
    </recommendedName>
</protein>
<dbReference type="GeneID" id="59331414"/>
<feature type="transmembrane region" description="Helical" evidence="6">
    <location>
        <begin position="181"/>
        <end position="205"/>
    </location>
</feature>
<proteinExistence type="inferred from homology"/>
<comment type="similarity">
    <text evidence="5">Belongs to the SAT4 family.</text>
</comment>
<evidence type="ECO:0000256" key="1">
    <source>
        <dbReference type="ARBA" id="ARBA00004141"/>
    </source>
</evidence>
<feature type="transmembrane region" description="Helical" evidence="6">
    <location>
        <begin position="135"/>
        <end position="159"/>
    </location>
</feature>
<dbReference type="RefSeq" id="XP_037150004.1">
    <property type="nucleotide sequence ID" value="XM_037293926.1"/>
</dbReference>
<dbReference type="InterPro" id="IPR049326">
    <property type="entry name" value="Rhodopsin_dom_fungi"/>
</dbReference>
<evidence type="ECO:0000313" key="9">
    <source>
        <dbReference type="Proteomes" id="UP000593566"/>
    </source>
</evidence>
<sequence>MSPFDDTGRIHKWPLLISNSVLFGVCLASVSVRYYVRFFIQKQLSIDDGILLFGILCLISAMVLLIIFVDDLFLVEALEGSTIPADLPVDFLQRVFDFEKLVVGGLVLTWCAIISVKFSYLFLFRKLIDRIRPMVLYWWVAVIFNALISIYGIIIYAVIRPWYCTTISVECLQGNGLDKSFAFAISQMVLDIFGDLLILVIPFHLIWRIKVRLSQKLVLASTLCFTVLTIMCTITRVVGVRTSSSDSSLDTVWQTYWQYITANIALTMTAATAFRAFFISRHQDRPAQRQGSNKSWISRSWRFFKLVLRPWSWQGKSSALQIGEDSSNRGIELPLIEERATMTGMRTFINRQGEFGEE</sequence>
<evidence type="ECO:0000256" key="6">
    <source>
        <dbReference type="SAM" id="Phobius"/>
    </source>
</evidence>
<feature type="transmembrane region" description="Helical" evidence="6">
    <location>
        <begin position="217"/>
        <end position="239"/>
    </location>
</feature>
<feature type="transmembrane region" description="Helical" evidence="6">
    <location>
        <begin position="259"/>
        <end position="279"/>
    </location>
</feature>
<keyword evidence="3 6" id="KW-1133">Transmembrane helix</keyword>
<accession>A0A8H6CC70</accession>
<evidence type="ECO:0000256" key="3">
    <source>
        <dbReference type="ARBA" id="ARBA00022989"/>
    </source>
</evidence>
<reference evidence="8 9" key="1">
    <citation type="journal article" date="2020" name="Genomics">
        <title>Complete, high-quality genomes from long-read metagenomic sequencing of two wolf lichen thalli reveals enigmatic genome architecture.</title>
        <authorList>
            <person name="McKenzie S.K."/>
            <person name="Walston R.F."/>
            <person name="Allen J.L."/>
        </authorList>
    </citation>
    <scope>NUCLEOTIDE SEQUENCE [LARGE SCALE GENOMIC DNA]</scope>
    <source>
        <strain evidence="8">WasteWater1</strain>
    </source>
</reference>
<dbReference type="PANTHER" id="PTHR33048:SF92">
    <property type="entry name" value="INTEGRAL MEMBRANE PROTEIN"/>
    <property type="match status" value="1"/>
</dbReference>
<name>A0A8H6CC70_9LECA</name>